<evidence type="ECO:0000313" key="3">
    <source>
        <dbReference type="Proteomes" id="UP001600064"/>
    </source>
</evidence>
<comment type="caution">
    <text evidence="2">The sequence shown here is derived from an EMBL/GenBank/DDBJ whole genome shotgun (WGS) entry which is preliminary data.</text>
</comment>
<feature type="transmembrane region" description="Helical" evidence="1">
    <location>
        <begin position="113"/>
        <end position="138"/>
    </location>
</feature>
<feature type="transmembrane region" description="Helical" evidence="1">
    <location>
        <begin position="13"/>
        <end position="33"/>
    </location>
</feature>
<feature type="transmembrane region" description="Helical" evidence="1">
    <location>
        <begin position="45"/>
        <end position="66"/>
    </location>
</feature>
<keyword evidence="3" id="KW-1185">Reference proteome</keyword>
<proteinExistence type="predicted"/>
<dbReference type="RefSeq" id="XP_070867482.1">
    <property type="nucleotide sequence ID" value="XM_071010001.1"/>
</dbReference>
<name>A0ABR4DEG5_9PEZI</name>
<gene>
    <name evidence="2" type="ORF">VTJ83DRAFT_3604</name>
</gene>
<feature type="transmembrane region" description="Helical" evidence="1">
    <location>
        <begin position="180"/>
        <end position="203"/>
    </location>
</feature>
<feature type="transmembrane region" description="Helical" evidence="1">
    <location>
        <begin position="72"/>
        <end position="92"/>
    </location>
</feature>
<dbReference type="GeneID" id="98124645"/>
<keyword evidence="1" id="KW-0812">Transmembrane</keyword>
<keyword evidence="1" id="KW-0472">Membrane</keyword>
<reference evidence="2 3" key="1">
    <citation type="journal article" date="2024" name="Commun. Biol.">
        <title>Comparative genomic analysis of thermophilic fungi reveals convergent evolutionary adaptations and gene losses.</title>
        <authorList>
            <person name="Steindorff A.S."/>
            <person name="Aguilar-Pontes M.V."/>
            <person name="Robinson A.J."/>
            <person name="Andreopoulos B."/>
            <person name="LaButti K."/>
            <person name="Kuo A."/>
            <person name="Mondo S."/>
            <person name="Riley R."/>
            <person name="Otillar R."/>
            <person name="Haridas S."/>
            <person name="Lipzen A."/>
            <person name="Grimwood J."/>
            <person name="Schmutz J."/>
            <person name="Clum A."/>
            <person name="Reid I.D."/>
            <person name="Moisan M.C."/>
            <person name="Butler G."/>
            <person name="Nguyen T.T.M."/>
            <person name="Dewar K."/>
            <person name="Conant G."/>
            <person name="Drula E."/>
            <person name="Henrissat B."/>
            <person name="Hansel C."/>
            <person name="Singer S."/>
            <person name="Hutchinson M.I."/>
            <person name="de Vries R.P."/>
            <person name="Natvig D.O."/>
            <person name="Powell A.J."/>
            <person name="Tsang A."/>
            <person name="Grigoriev I.V."/>
        </authorList>
    </citation>
    <scope>NUCLEOTIDE SEQUENCE [LARGE SCALE GENOMIC DNA]</scope>
    <source>
        <strain evidence="2 3">ATCC 22073</strain>
    </source>
</reference>
<evidence type="ECO:0000313" key="2">
    <source>
        <dbReference type="EMBL" id="KAL2268758.1"/>
    </source>
</evidence>
<sequence length="229" mass="24502">MPTPCSLQSSADLYGLGIRLSFYLLWFSVLVGERLHERHAQVPRAVELVLAYAVALALAMAASRGVLTPADAYAALLLVSTTVYLLVPRYVTDLASWARPDLGLGTPVARGRSGFGLVGAARSGFVLGVVGLHLWFWADGVASPGLGKGLCCSDGERCQAQRYTGFAFGPLDMRSGGFRAMNVLLMLTLLAGGAVVGAMKAGLRRRKKFRRQRQAKYVNGGRAWGVDGR</sequence>
<evidence type="ECO:0008006" key="4">
    <source>
        <dbReference type="Google" id="ProtNLM"/>
    </source>
</evidence>
<accession>A0ABR4DEG5</accession>
<dbReference type="EMBL" id="JAZGUE010000003">
    <property type="protein sequence ID" value="KAL2268758.1"/>
    <property type="molecule type" value="Genomic_DNA"/>
</dbReference>
<protein>
    <recommendedName>
        <fullName evidence="4">Integral membrane protein</fullName>
    </recommendedName>
</protein>
<keyword evidence="1" id="KW-1133">Transmembrane helix</keyword>
<evidence type="ECO:0000256" key="1">
    <source>
        <dbReference type="SAM" id="Phobius"/>
    </source>
</evidence>
<organism evidence="2 3">
    <name type="scientific">Remersonia thermophila</name>
    <dbReference type="NCBI Taxonomy" id="72144"/>
    <lineage>
        <taxon>Eukaryota</taxon>
        <taxon>Fungi</taxon>
        <taxon>Dikarya</taxon>
        <taxon>Ascomycota</taxon>
        <taxon>Pezizomycotina</taxon>
        <taxon>Sordariomycetes</taxon>
        <taxon>Sordariomycetidae</taxon>
        <taxon>Sordariales</taxon>
        <taxon>Sordariales incertae sedis</taxon>
        <taxon>Remersonia</taxon>
    </lineage>
</organism>
<dbReference type="Proteomes" id="UP001600064">
    <property type="component" value="Unassembled WGS sequence"/>
</dbReference>